<keyword evidence="1" id="KW-1185">Reference proteome</keyword>
<reference evidence="1" key="1">
    <citation type="submission" date="2022-06" db="EMBL/GenBank/DDBJ databases">
        <authorList>
            <person name="Berger JAMES D."/>
            <person name="Berger JAMES D."/>
        </authorList>
    </citation>
    <scope>NUCLEOTIDE SEQUENCE [LARGE SCALE GENOMIC DNA]</scope>
</reference>
<protein>
    <submittedName>
        <fullName evidence="2">Uncharacterized protein</fullName>
    </submittedName>
</protein>
<dbReference type="AlphaFoldDB" id="A0AA85J3Z9"/>
<dbReference type="Proteomes" id="UP000050795">
    <property type="component" value="Unassembled WGS sequence"/>
</dbReference>
<name>A0AA85J3Z9_TRIRE</name>
<dbReference type="WBParaSite" id="TREG1_131440.1">
    <property type="protein sequence ID" value="TREG1_131440.1"/>
    <property type="gene ID" value="TREG1_131440"/>
</dbReference>
<accession>A0AA85J3Z9</accession>
<sequence>MRRRLIPPFRDPDLSKSEIHHMLSTADCSRVQSSELCRGYLINKSCFRFGCSYCRCIPLHKNDNTSFQLDCNPKSSAMRNRFCTKVPYMACAMQKVSLLWSNDTKYDCYRSGRSQK</sequence>
<proteinExistence type="predicted"/>
<evidence type="ECO:0000313" key="1">
    <source>
        <dbReference type="Proteomes" id="UP000050795"/>
    </source>
</evidence>
<organism evidence="1 2">
    <name type="scientific">Trichobilharzia regenti</name>
    <name type="common">Nasal bird schistosome</name>
    <dbReference type="NCBI Taxonomy" id="157069"/>
    <lineage>
        <taxon>Eukaryota</taxon>
        <taxon>Metazoa</taxon>
        <taxon>Spiralia</taxon>
        <taxon>Lophotrochozoa</taxon>
        <taxon>Platyhelminthes</taxon>
        <taxon>Trematoda</taxon>
        <taxon>Digenea</taxon>
        <taxon>Strigeidida</taxon>
        <taxon>Schistosomatoidea</taxon>
        <taxon>Schistosomatidae</taxon>
        <taxon>Trichobilharzia</taxon>
    </lineage>
</organism>
<reference evidence="2" key="2">
    <citation type="submission" date="2023-11" db="UniProtKB">
        <authorList>
            <consortium name="WormBaseParasite"/>
        </authorList>
    </citation>
    <scope>IDENTIFICATION</scope>
</reference>
<evidence type="ECO:0000313" key="2">
    <source>
        <dbReference type="WBParaSite" id="TREG1_131440.1"/>
    </source>
</evidence>